<gene>
    <name evidence="2" type="ORF">COO91_02597</name>
</gene>
<reference evidence="2 3" key="1">
    <citation type="submission" date="2017-11" db="EMBL/GenBank/DDBJ databases">
        <title>Complete genome of a free-living desiccation-tolerant cyanobacterium and its photosynthetic adaptation to extreme terrestrial habitat.</title>
        <authorList>
            <person name="Shang J."/>
        </authorList>
    </citation>
    <scope>NUCLEOTIDE SEQUENCE [LARGE SCALE GENOMIC DNA]</scope>
    <source>
        <strain evidence="2 3">CCNUN1</strain>
    </source>
</reference>
<keyword evidence="2" id="KW-0808">Transferase</keyword>
<dbReference type="AlphaFoldDB" id="A0A2K8SMH5"/>
<dbReference type="KEGG" id="nfl:COO91_02597"/>
<protein>
    <submittedName>
        <fullName evidence="2">Ubiqui/menaqui biosynthesis C-methylase UbiE</fullName>
    </submittedName>
</protein>
<dbReference type="EMBL" id="CP024785">
    <property type="protein sequence ID" value="AUB36676.1"/>
    <property type="molecule type" value="Genomic_DNA"/>
</dbReference>
<evidence type="ECO:0000259" key="1">
    <source>
        <dbReference type="Pfam" id="PF13649"/>
    </source>
</evidence>
<dbReference type="Pfam" id="PF13649">
    <property type="entry name" value="Methyltransf_25"/>
    <property type="match status" value="1"/>
</dbReference>
<dbReference type="PANTHER" id="PTHR44068:SF11">
    <property type="entry name" value="GERANYL DIPHOSPHATE 2-C-METHYLTRANSFERASE"/>
    <property type="match status" value="1"/>
</dbReference>
<dbReference type="SUPFAM" id="SSF53335">
    <property type="entry name" value="S-adenosyl-L-methionine-dependent methyltransferases"/>
    <property type="match status" value="1"/>
</dbReference>
<evidence type="ECO:0000313" key="3">
    <source>
        <dbReference type="Proteomes" id="UP000232003"/>
    </source>
</evidence>
<name>A0A2K8SMH5_9NOSO</name>
<dbReference type="CDD" id="cd02440">
    <property type="entry name" value="AdoMet_MTases"/>
    <property type="match status" value="1"/>
</dbReference>
<evidence type="ECO:0000313" key="2">
    <source>
        <dbReference type="EMBL" id="AUB36676.1"/>
    </source>
</evidence>
<accession>A0A2K8SMH5</accession>
<dbReference type="PROSITE" id="PS51608">
    <property type="entry name" value="SAM_MT_UBIE"/>
    <property type="match status" value="1"/>
</dbReference>
<sequence>MVMTDLDSYKQQLKEFYGNRTTYDYEEGTRHPLEAKILLEFVPLHSGQKILDVATGTGLVAIPASEKVGSEGYVTGIDMTPGMLHQARLKIAAAKLQNIELIEADAEYFNFTDSSFDVVFCCEAIVLFPDLIAILKKWYRFLKPGGFVAFTCPPETALMASLQQRICARVLGESLPHILEPLGTPEKCRNLLNQAGFRDIEIKIEPSGRYRPLRDNRLSETVIKINFKDNPLLSKLSPEQLNQLQVEYKAEIEKLATDRGIWIDTTKFFVRARK</sequence>
<keyword evidence="2" id="KW-0489">Methyltransferase</keyword>
<dbReference type="InterPro" id="IPR041698">
    <property type="entry name" value="Methyltransf_25"/>
</dbReference>
<dbReference type="InterPro" id="IPR029063">
    <property type="entry name" value="SAM-dependent_MTases_sf"/>
</dbReference>
<organism evidence="2 3">
    <name type="scientific">Nostoc flagelliforme CCNUN1</name>
    <dbReference type="NCBI Taxonomy" id="2038116"/>
    <lineage>
        <taxon>Bacteria</taxon>
        <taxon>Bacillati</taxon>
        <taxon>Cyanobacteriota</taxon>
        <taxon>Cyanophyceae</taxon>
        <taxon>Nostocales</taxon>
        <taxon>Nostocaceae</taxon>
        <taxon>Nostoc</taxon>
    </lineage>
</organism>
<feature type="domain" description="Methyltransferase" evidence="1">
    <location>
        <begin position="50"/>
        <end position="146"/>
    </location>
</feature>
<dbReference type="GO" id="GO:0008168">
    <property type="term" value="F:methyltransferase activity"/>
    <property type="evidence" value="ECO:0007669"/>
    <property type="project" value="UniProtKB-KW"/>
</dbReference>
<dbReference type="Proteomes" id="UP000232003">
    <property type="component" value="Chromosome"/>
</dbReference>
<proteinExistence type="predicted"/>
<keyword evidence="3" id="KW-1185">Reference proteome</keyword>
<dbReference type="InterPro" id="IPR050447">
    <property type="entry name" value="Erg6_SMT_methyltransf"/>
</dbReference>
<dbReference type="PANTHER" id="PTHR44068">
    <property type="entry name" value="ZGC:194242"/>
    <property type="match status" value="1"/>
</dbReference>
<dbReference type="InterPro" id="IPR004033">
    <property type="entry name" value="UbiE/COQ5_MeTrFase"/>
</dbReference>
<dbReference type="Gene3D" id="3.40.50.150">
    <property type="entry name" value="Vaccinia Virus protein VP39"/>
    <property type="match status" value="1"/>
</dbReference>
<dbReference type="GO" id="GO:0032259">
    <property type="term" value="P:methylation"/>
    <property type="evidence" value="ECO:0007669"/>
    <property type="project" value="UniProtKB-KW"/>
</dbReference>